<organism evidence="12 13">
    <name type="scientific">Lachancea mirantina</name>
    <dbReference type="NCBI Taxonomy" id="1230905"/>
    <lineage>
        <taxon>Eukaryota</taxon>
        <taxon>Fungi</taxon>
        <taxon>Dikarya</taxon>
        <taxon>Ascomycota</taxon>
        <taxon>Saccharomycotina</taxon>
        <taxon>Saccharomycetes</taxon>
        <taxon>Saccharomycetales</taxon>
        <taxon>Saccharomycetaceae</taxon>
        <taxon>Lachancea</taxon>
    </lineage>
</organism>
<dbReference type="SUPFAM" id="SSF52768">
    <property type="entry name" value="Arginase/deacetylase"/>
    <property type="match status" value="1"/>
</dbReference>
<dbReference type="FunFam" id="3.40.800.10:FF:000009">
    <property type="entry name" value="Arginase"/>
    <property type="match status" value="1"/>
</dbReference>
<keyword evidence="13" id="KW-1185">Reference proteome</keyword>
<keyword evidence="4 11" id="KW-0056">Arginine metabolism</keyword>
<dbReference type="EMBL" id="LT598466">
    <property type="protein sequence ID" value="SCU85009.1"/>
    <property type="molecule type" value="Genomic_DNA"/>
</dbReference>
<evidence type="ECO:0000313" key="13">
    <source>
        <dbReference type="Proteomes" id="UP000191024"/>
    </source>
</evidence>
<comment type="pathway">
    <text evidence="1">Nitrogen metabolism; urea cycle; L-ornithine and urea from L-arginine: step 1/1.</text>
</comment>
<evidence type="ECO:0000256" key="9">
    <source>
        <dbReference type="PROSITE-ProRule" id="PRU00742"/>
    </source>
</evidence>
<gene>
    <name evidence="12" type="ORF">LAMI_0C09780G</name>
</gene>
<dbReference type="GO" id="GO:0030145">
    <property type="term" value="F:manganese ion binding"/>
    <property type="evidence" value="ECO:0007669"/>
    <property type="project" value="TreeGrafter"/>
</dbReference>
<evidence type="ECO:0000256" key="6">
    <source>
        <dbReference type="ARBA" id="ARBA00022801"/>
    </source>
</evidence>
<dbReference type="GO" id="GO:0004053">
    <property type="term" value="F:arginase activity"/>
    <property type="evidence" value="ECO:0007669"/>
    <property type="project" value="UniProtKB-EC"/>
</dbReference>
<dbReference type="PROSITE" id="PS51409">
    <property type="entry name" value="ARGINASE_2"/>
    <property type="match status" value="1"/>
</dbReference>
<dbReference type="PANTHER" id="PTHR43782:SF3">
    <property type="entry name" value="ARGINASE"/>
    <property type="match status" value="1"/>
</dbReference>
<evidence type="ECO:0000256" key="1">
    <source>
        <dbReference type="ARBA" id="ARBA00005098"/>
    </source>
</evidence>
<comment type="catalytic activity">
    <reaction evidence="8 11">
        <text>L-arginine + H2O = urea + L-ornithine</text>
        <dbReference type="Rhea" id="RHEA:20569"/>
        <dbReference type="ChEBI" id="CHEBI:15377"/>
        <dbReference type="ChEBI" id="CHEBI:16199"/>
        <dbReference type="ChEBI" id="CHEBI:32682"/>
        <dbReference type="ChEBI" id="CHEBI:46911"/>
        <dbReference type="EC" id="3.5.3.1"/>
    </reaction>
</comment>
<dbReference type="InterPro" id="IPR023696">
    <property type="entry name" value="Ureohydrolase_dom_sf"/>
</dbReference>
<evidence type="ECO:0000256" key="11">
    <source>
        <dbReference type="RuleBase" id="RU361159"/>
    </source>
</evidence>
<evidence type="ECO:0000256" key="10">
    <source>
        <dbReference type="RuleBase" id="RU003684"/>
    </source>
</evidence>
<dbReference type="CDD" id="cd09989">
    <property type="entry name" value="Arginase"/>
    <property type="match status" value="1"/>
</dbReference>
<protein>
    <recommendedName>
        <fullName evidence="3 11">Arginase</fullName>
        <ecNumber evidence="2 11">3.5.3.1</ecNumber>
    </recommendedName>
</protein>
<dbReference type="Gene3D" id="3.40.800.10">
    <property type="entry name" value="Ureohydrolase domain"/>
    <property type="match status" value="1"/>
</dbReference>
<comment type="similarity">
    <text evidence="9 10">Belongs to the arginase family.</text>
</comment>
<proteinExistence type="inferred from homology"/>
<dbReference type="PRINTS" id="PR00116">
    <property type="entry name" value="ARGINASE"/>
</dbReference>
<dbReference type="GO" id="GO:0006525">
    <property type="term" value="P:arginine metabolic process"/>
    <property type="evidence" value="ECO:0007669"/>
    <property type="project" value="UniProtKB-KW"/>
</dbReference>
<dbReference type="STRING" id="1230905.A0A1G4J5L2"/>
<accession>A0A1G4J5L2</accession>
<dbReference type="InterPro" id="IPR006035">
    <property type="entry name" value="Ureohydrolase"/>
</dbReference>
<dbReference type="NCBIfam" id="TIGR01229">
    <property type="entry name" value="rocF_arginase"/>
    <property type="match status" value="1"/>
</dbReference>
<evidence type="ECO:0000256" key="3">
    <source>
        <dbReference type="ARBA" id="ARBA00018123"/>
    </source>
</evidence>
<sequence>MLTEPSYEFFKSKKTTLVLAPFSGGQGHSGVEDGPKYLMRHGIKEQLEQIGWDVKVEEPLHGKEYEANKKAAAAYDFQGKVKLPNMVGEATQLVYESVKRAAHNNELPVTLGGDHSIAIGSVAGTFDRYPDACLLWIDAHADINTPTTTGSGNLHGCPVSFLLGLDSENTPDALRWVPKCLKPSRIAYVGLRDVDEGEKKLLRDNGIAAFSMYHVDRFGINKVIEMALEAINPSGTAPVMLSYDVDAIDPLFVPATGTPVRGGLTLREGLFIAERVAETGKLVALDVVECNPDLASKELHVVDTISTGCAIVRCALGETLT</sequence>
<name>A0A1G4J5L2_9SACH</name>
<keyword evidence="5 11" id="KW-0479">Metal-binding</keyword>
<evidence type="ECO:0000256" key="4">
    <source>
        <dbReference type="ARBA" id="ARBA00022503"/>
    </source>
</evidence>
<dbReference type="AlphaFoldDB" id="A0A1G4J5L2"/>
<evidence type="ECO:0000256" key="5">
    <source>
        <dbReference type="ARBA" id="ARBA00022723"/>
    </source>
</evidence>
<dbReference type="OrthoDB" id="9992747at2759"/>
<dbReference type="GO" id="GO:0005634">
    <property type="term" value="C:nucleus"/>
    <property type="evidence" value="ECO:0007669"/>
    <property type="project" value="TreeGrafter"/>
</dbReference>
<dbReference type="PANTHER" id="PTHR43782">
    <property type="entry name" value="ARGINASE"/>
    <property type="match status" value="1"/>
</dbReference>
<dbReference type="UniPathway" id="UPA00158">
    <property type="reaction ID" value="UER00270"/>
</dbReference>
<keyword evidence="7 11" id="KW-0464">Manganese</keyword>
<keyword evidence="6 10" id="KW-0378">Hydrolase</keyword>
<dbReference type="Pfam" id="PF00491">
    <property type="entry name" value="Arginase"/>
    <property type="match status" value="1"/>
</dbReference>
<dbReference type="InterPro" id="IPR020855">
    <property type="entry name" value="Ureohydrolase_Mn_BS"/>
</dbReference>
<evidence type="ECO:0000313" key="12">
    <source>
        <dbReference type="EMBL" id="SCU85009.1"/>
    </source>
</evidence>
<dbReference type="EC" id="3.5.3.1" evidence="2 11"/>
<dbReference type="GO" id="GO:0005829">
    <property type="term" value="C:cytosol"/>
    <property type="evidence" value="ECO:0007669"/>
    <property type="project" value="TreeGrafter"/>
</dbReference>
<evidence type="ECO:0000256" key="7">
    <source>
        <dbReference type="ARBA" id="ARBA00023211"/>
    </source>
</evidence>
<dbReference type="PROSITE" id="PS01053">
    <property type="entry name" value="ARGINASE_1"/>
    <property type="match status" value="1"/>
</dbReference>
<reference evidence="13" key="1">
    <citation type="submission" date="2016-03" db="EMBL/GenBank/DDBJ databases">
        <authorList>
            <person name="Devillers H."/>
        </authorList>
    </citation>
    <scope>NUCLEOTIDE SEQUENCE [LARGE SCALE GENOMIC DNA]</scope>
</reference>
<dbReference type="Proteomes" id="UP000191024">
    <property type="component" value="Chromosome C"/>
</dbReference>
<comment type="cofactor">
    <cofactor evidence="11">
        <name>Mn(2+)</name>
        <dbReference type="ChEBI" id="CHEBI:29035"/>
    </cofactor>
    <text evidence="11">Binds 2 manganese ions per subunit.</text>
</comment>
<dbReference type="GO" id="GO:0000050">
    <property type="term" value="P:urea cycle"/>
    <property type="evidence" value="ECO:0007669"/>
    <property type="project" value="UniProtKB-UniPathway"/>
</dbReference>
<evidence type="ECO:0000256" key="2">
    <source>
        <dbReference type="ARBA" id="ARBA00012168"/>
    </source>
</evidence>
<dbReference type="InterPro" id="IPR014033">
    <property type="entry name" value="Arginase"/>
</dbReference>
<evidence type="ECO:0000256" key="8">
    <source>
        <dbReference type="ARBA" id="ARBA00047391"/>
    </source>
</evidence>